<dbReference type="CDD" id="cd01486">
    <property type="entry name" value="Apg7"/>
    <property type="match status" value="1"/>
</dbReference>
<comment type="caution">
    <text evidence="9">The sequence shown here is derived from an EMBL/GenBank/DDBJ whole genome shotgun (WGS) entry which is preliminary data.</text>
</comment>
<evidence type="ECO:0000256" key="3">
    <source>
        <dbReference type="ARBA" id="ARBA00022448"/>
    </source>
</evidence>
<evidence type="ECO:0000259" key="8">
    <source>
        <dbReference type="Pfam" id="PF16420"/>
    </source>
</evidence>
<keyword evidence="5 6" id="KW-0072">Autophagy</keyword>
<dbReference type="InterPro" id="IPR042523">
    <property type="entry name" value="Atg7_N_2"/>
</dbReference>
<dbReference type="Gene3D" id="3.40.140.100">
    <property type="entry name" value="Ubiquitin-like modifier-activating enzyme ATG7 C-terminal domain"/>
    <property type="match status" value="1"/>
</dbReference>
<evidence type="ECO:0000256" key="1">
    <source>
        <dbReference type="ARBA" id="ARBA00010931"/>
    </source>
</evidence>
<evidence type="ECO:0000256" key="4">
    <source>
        <dbReference type="ARBA" id="ARBA00022927"/>
    </source>
</evidence>
<dbReference type="InterPro" id="IPR006285">
    <property type="entry name" value="Atg7"/>
</dbReference>
<feature type="domain" description="Ubiquitin-like modifier-activating enzyme Atg7 N-terminal" evidence="8">
    <location>
        <begin position="1"/>
        <end position="187"/>
    </location>
</feature>
<dbReference type="Pfam" id="PF00899">
    <property type="entry name" value="ThiF"/>
    <property type="match status" value="1"/>
</dbReference>
<comment type="subunit">
    <text evidence="6">Homodimer.</text>
</comment>
<dbReference type="NCBIfam" id="TIGR01381">
    <property type="entry name" value="E1_like_apg7"/>
    <property type="match status" value="1"/>
</dbReference>
<reference evidence="9 10" key="1">
    <citation type="submission" date="2022-12" db="EMBL/GenBank/DDBJ databases">
        <title>Chromosome-level genome of Tegillarca granosa.</title>
        <authorList>
            <person name="Kim J."/>
        </authorList>
    </citation>
    <scope>NUCLEOTIDE SEQUENCE [LARGE SCALE GENOMIC DNA]</scope>
    <source>
        <strain evidence="9">Teg-2019</strain>
        <tissue evidence="9">Adductor muscle</tissue>
    </source>
</reference>
<dbReference type="InterPro" id="IPR032197">
    <property type="entry name" value="Atg7_N"/>
</dbReference>
<comment type="function">
    <text evidence="6">E1-like activating enzyme involved in the 2 ubiquitin-like systems required for autophagy.</text>
</comment>
<protein>
    <recommendedName>
        <fullName evidence="2 6">Ubiquitin-like modifier-activating enzyme ATG7</fullName>
    </recommendedName>
    <alternativeName>
        <fullName evidence="6">Autophagy-related protein 7</fullName>
    </alternativeName>
</protein>
<evidence type="ECO:0000256" key="6">
    <source>
        <dbReference type="RuleBase" id="RU366022"/>
    </source>
</evidence>
<evidence type="ECO:0000256" key="5">
    <source>
        <dbReference type="ARBA" id="ARBA00023006"/>
    </source>
</evidence>
<evidence type="ECO:0000313" key="10">
    <source>
        <dbReference type="Proteomes" id="UP001217089"/>
    </source>
</evidence>
<proteinExistence type="inferred from homology"/>
<dbReference type="SUPFAM" id="SSF69572">
    <property type="entry name" value="Activating enzymes of the ubiquitin-like proteins"/>
    <property type="match status" value="1"/>
</dbReference>
<evidence type="ECO:0000256" key="2">
    <source>
        <dbReference type="ARBA" id="ARBA00017647"/>
    </source>
</evidence>
<dbReference type="EMBL" id="JARBDR010000918">
    <property type="protein sequence ID" value="KAJ8301602.1"/>
    <property type="molecule type" value="Genomic_DNA"/>
</dbReference>
<dbReference type="Gene3D" id="3.40.50.720">
    <property type="entry name" value="NAD(P)-binding Rossmann-like Domain"/>
    <property type="match status" value="1"/>
</dbReference>
<gene>
    <name evidence="9" type="ORF">KUTeg_020589</name>
</gene>
<feature type="domain" description="THIF-type NAD/FAD binding fold" evidence="7">
    <location>
        <begin position="204"/>
        <end position="450"/>
    </location>
</feature>
<dbReference type="PANTHER" id="PTHR10953:SF3">
    <property type="entry name" value="UBIQUITIN-LIKE MODIFIER-ACTIVATING ENZYME ATG7"/>
    <property type="match status" value="1"/>
</dbReference>
<keyword evidence="4 6" id="KW-0653">Protein transport</keyword>
<keyword evidence="6" id="KW-0833">Ubl conjugation pathway</keyword>
<keyword evidence="6" id="KW-0963">Cytoplasm</keyword>
<keyword evidence="10" id="KW-1185">Reference proteome</keyword>
<dbReference type="InterPro" id="IPR035985">
    <property type="entry name" value="Ubiquitin-activating_enz"/>
</dbReference>
<organism evidence="9 10">
    <name type="scientific">Tegillarca granosa</name>
    <name type="common">Malaysian cockle</name>
    <name type="synonym">Anadara granosa</name>
    <dbReference type="NCBI Taxonomy" id="220873"/>
    <lineage>
        <taxon>Eukaryota</taxon>
        <taxon>Metazoa</taxon>
        <taxon>Spiralia</taxon>
        <taxon>Lophotrochozoa</taxon>
        <taxon>Mollusca</taxon>
        <taxon>Bivalvia</taxon>
        <taxon>Autobranchia</taxon>
        <taxon>Pteriomorphia</taxon>
        <taxon>Arcoida</taxon>
        <taxon>Arcoidea</taxon>
        <taxon>Arcidae</taxon>
        <taxon>Tegillarca</taxon>
    </lineage>
</organism>
<dbReference type="Proteomes" id="UP001217089">
    <property type="component" value="Unassembled WGS sequence"/>
</dbReference>
<comment type="similarity">
    <text evidence="1 6">Belongs to the ATG7 family.</text>
</comment>
<dbReference type="InterPro" id="IPR000594">
    <property type="entry name" value="ThiF_NAD_FAD-bd"/>
</dbReference>
<evidence type="ECO:0000259" key="7">
    <source>
        <dbReference type="Pfam" id="PF00899"/>
    </source>
</evidence>
<evidence type="ECO:0000313" key="9">
    <source>
        <dbReference type="EMBL" id="KAJ8301602.1"/>
    </source>
</evidence>
<dbReference type="InterPro" id="IPR045886">
    <property type="entry name" value="ThiF/MoeB/HesA"/>
</dbReference>
<dbReference type="PANTHER" id="PTHR10953">
    <property type="entry name" value="UBIQUITIN-ACTIVATING ENZYME E1"/>
    <property type="match status" value="1"/>
</dbReference>
<name>A0ABQ9EDF9_TEGGR</name>
<dbReference type="Pfam" id="PF16420">
    <property type="entry name" value="ATG7_N"/>
    <property type="match status" value="1"/>
</dbReference>
<accession>A0ABQ9EDF9</accession>
<keyword evidence="3 6" id="KW-0813">Transport</keyword>
<sequence>MLLTFADLKKYIYYYWFAFPCLCPSQEITIVTGPVQLNQKFTSSQVTQLQTEYDKFQQKNGQYVGYFIIQETKDGLTMEHINKTNSCLQNGSKVVFGFCDPCSVDAYPGWTLRNYLALISYHWGKSLSEVDIVCFRDRSKDGIRDISCSLVLTVKVPSFTDVPKCVGWEKNERSKLGPRMVNLSASMDPTRLAESAVDLNLKLMRWRLLPELSLDKISQTKCLLLGAGTLGCNVARCLMGWGVRHLTLVDNGRVSYSNPVRQSLFVFEDCMNGGRLKAEAAAESLKKIFPGVNATGLNISLPMPGHPVSDGALEMVKSDVQKLDDLVQSHDAIFLLLDTRESRWLPTLMAAAKQKIVICSALGFDTFLVMRHGIKTENSEIPSGASLSSHMIIPGDQLGCYFCNDVVAPGNSTKDRTLDQQCTVSRPGMSYLASALAAELLISVLQHQDGAKAPADTSAKDEHLTQELSCSLGLVPHQIRCFLSRFHQVLPASRMFDKCTACSKTVVDSYKKEGFEFLLKAFNDPGYLENLTGLTQMHMDTLDAEVWDFSDDEECSSMEMS</sequence>
<comment type="subcellular location">
    <subcellularLocation>
        <location evidence="6">Cytoplasm</location>
    </subcellularLocation>
    <subcellularLocation>
        <location evidence="6">Preautophagosomal structure</location>
    </subcellularLocation>
</comment>